<dbReference type="OMA" id="THEENWS"/>
<dbReference type="STRING" id="3469.A0A4Y7JUJ9"/>
<dbReference type="Gene3D" id="3.30.70.2890">
    <property type="entry name" value="XS domain"/>
    <property type="match status" value="1"/>
</dbReference>
<name>A0A4Y7JUJ9_PAPSO</name>
<evidence type="ECO:0000256" key="1">
    <source>
        <dbReference type="ARBA" id="ARBA00023054"/>
    </source>
</evidence>
<dbReference type="InterPro" id="IPR045177">
    <property type="entry name" value="FDM1-5/IDN2"/>
</dbReference>
<dbReference type="InterPro" id="IPR005381">
    <property type="entry name" value="Znf-XS_domain"/>
</dbReference>
<evidence type="ECO:0008006" key="8">
    <source>
        <dbReference type="Google" id="ProtNLM"/>
    </source>
</evidence>
<dbReference type="Pfam" id="PF03470">
    <property type="entry name" value="zf-XS"/>
    <property type="match status" value="1"/>
</dbReference>
<dbReference type="EMBL" id="CM010719">
    <property type="protein sequence ID" value="RZC63375.1"/>
    <property type="molecule type" value="Genomic_DNA"/>
</dbReference>
<dbReference type="PANTHER" id="PTHR21596">
    <property type="entry name" value="RIBONUCLEASE P SUBUNIT P38"/>
    <property type="match status" value="1"/>
</dbReference>
<reference evidence="6 7" key="1">
    <citation type="journal article" date="2018" name="Science">
        <title>The opium poppy genome and morphinan production.</title>
        <authorList>
            <person name="Guo L."/>
            <person name="Winzer T."/>
            <person name="Yang X."/>
            <person name="Li Y."/>
            <person name="Ning Z."/>
            <person name="He Z."/>
            <person name="Teodor R."/>
            <person name="Lu Y."/>
            <person name="Bowser T.A."/>
            <person name="Graham I.A."/>
            <person name="Ye K."/>
        </authorList>
    </citation>
    <scope>NUCLEOTIDE SEQUENCE [LARGE SCALE GENOMIC DNA]</scope>
    <source>
        <strain evidence="7">cv. HN1</strain>
        <tissue evidence="6">Leaves</tissue>
    </source>
</reference>
<proteinExistence type="predicted"/>
<dbReference type="Pfam" id="PF03468">
    <property type="entry name" value="XS"/>
    <property type="match status" value="1"/>
</dbReference>
<keyword evidence="1" id="KW-0175">Coiled coil</keyword>
<protein>
    <recommendedName>
        <fullName evidence="8">XS domain-containing protein</fullName>
    </recommendedName>
</protein>
<evidence type="ECO:0000256" key="3">
    <source>
        <dbReference type="SAM" id="MobiDB-lite"/>
    </source>
</evidence>
<evidence type="ECO:0000259" key="5">
    <source>
        <dbReference type="Pfam" id="PF03470"/>
    </source>
</evidence>
<organism evidence="6 7">
    <name type="scientific">Papaver somniferum</name>
    <name type="common">Opium poppy</name>
    <dbReference type="NCBI Taxonomy" id="3469"/>
    <lineage>
        <taxon>Eukaryota</taxon>
        <taxon>Viridiplantae</taxon>
        <taxon>Streptophyta</taxon>
        <taxon>Embryophyta</taxon>
        <taxon>Tracheophyta</taxon>
        <taxon>Spermatophyta</taxon>
        <taxon>Magnoliopsida</taxon>
        <taxon>Ranunculales</taxon>
        <taxon>Papaveraceae</taxon>
        <taxon>Papaveroideae</taxon>
        <taxon>Papaver</taxon>
    </lineage>
</organism>
<feature type="domain" description="XS" evidence="4">
    <location>
        <begin position="117"/>
        <end position="225"/>
    </location>
</feature>
<keyword evidence="2" id="KW-0943">RNA-mediated gene silencing</keyword>
<dbReference type="PANTHER" id="PTHR21596:SF3">
    <property type="entry name" value="FACTOR OF DNA METHYLATION 1-RELATED"/>
    <property type="match status" value="1"/>
</dbReference>
<evidence type="ECO:0000313" key="7">
    <source>
        <dbReference type="Proteomes" id="UP000316621"/>
    </source>
</evidence>
<evidence type="ECO:0000256" key="2">
    <source>
        <dbReference type="ARBA" id="ARBA00023158"/>
    </source>
</evidence>
<gene>
    <name evidence="6" type="ORF">C5167_025128</name>
</gene>
<evidence type="ECO:0000313" key="6">
    <source>
        <dbReference type="EMBL" id="RZC63375.1"/>
    </source>
</evidence>
<dbReference type="GO" id="GO:0080188">
    <property type="term" value="P:gene silencing by siRNA-directed DNA methylation"/>
    <property type="evidence" value="ECO:0007669"/>
    <property type="project" value="InterPro"/>
</dbReference>
<sequence length="297" mass="34251">MGSSSQKRKIDEIYSSDEEGSDISESEMEDYEEKVYQNLKNGKFTVKLSDLKFRCPFCLGKKKQDYEYKHLVPHAKGAARYLEKDCAPIREDPMEEEVEEGKTVVDVVGSSTVVVEEEKFVCPWKGVVANTEREFKNGRYIAPSGNRIKEQLVKFNPIRVHSSWDSHGSIGKSIVEFTNDLSGFRDAMTFESVYNSFGRGKRHYREDQFGLGGMYGWVAREDDYYSDCVLGKNLRKSDLKSMNDVQAEYVRKNEQLVTNLVHLIDEKNDNLERVKLELNETSYSLKNLAERVELQKQ</sequence>
<dbReference type="Proteomes" id="UP000316621">
    <property type="component" value="Chromosome 5"/>
</dbReference>
<keyword evidence="7" id="KW-1185">Reference proteome</keyword>
<feature type="domain" description="Zinc finger-XS" evidence="5">
    <location>
        <begin position="55"/>
        <end position="79"/>
    </location>
</feature>
<feature type="region of interest" description="Disordered" evidence="3">
    <location>
        <begin position="1"/>
        <end position="29"/>
    </location>
</feature>
<accession>A0A4Y7JUJ9</accession>
<dbReference type="AlphaFoldDB" id="A0A4Y7JUJ9"/>
<dbReference type="InterPro" id="IPR005380">
    <property type="entry name" value="XS_domain"/>
</dbReference>
<evidence type="ECO:0000259" key="4">
    <source>
        <dbReference type="Pfam" id="PF03468"/>
    </source>
</evidence>
<dbReference type="Gramene" id="RZC63375">
    <property type="protein sequence ID" value="RZC63375"/>
    <property type="gene ID" value="C5167_025128"/>
</dbReference>
<feature type="compositionally biased region" description="Acidic residues" evidence="3">
    <location>
        <begin position="14"/>
        <end position="29"/>
    </location>
</feature>
<dbReference type="InterPro" id="IPR038588">
    <property type="entry name" value="XS_domain_sf"/>
</dbReference>